<dbReference type="Pfam" id="PF14978">
    <property type="entry name" value="MRP-63"/>
    <property type="match status" value="1"/>
</dbReference>
<name>A0A2J7RH27_9NEOP</name>
<proteinExistence type="predicted"/>
<keyword evidence="2" id="KW-1185">Reference proteome</keyword>
<protein>
    <recommendedName>
        <fullName evidence="3">Ribosomal protein 63, mitochondrial</fullName>
    </recommendedName>
</protein>
<evidence type="ECO:0000313" key="1">
    <source>
        <dbReference type="EMBL" id="PNF40146.1"/>
    </source>
</evidence>
<evidence type="ECO:0008006" key="3">
    <source>
        <dbReference type="Google" id="ProtNLM"/>
    </source>
</evidence>
<dbReference type="InterPro" id="IPR016576">
    <property type="entry name" value="Ribosomal_mL63"/>
</dbReference>
<organism evidence="1 2">
    <name type="scientific">Cryptotermes secundus</name>
    <dbReference type="NCBI Taxonomy" id="105785"/>
    <lineage>
        <taxon>Eukaryota</taxon>
        <taxon>Metazoa</taxon>
        <taxon>Ecdysozoa</taxon>
        <taxon>Arthropoda</taxon>
        <taxon>Hexapoda</taxon>
        <taxon>Insecta</taxon>
        <taxon>Pterygota</taxon>
        <taxon>Neoptera</taxon>
        <taxon>Polyneoptera</taxon>
        <taxon>Dictyoptera</taxon>
        <taxon>Blattodea</taxon>
        <taxon>Blattoidea</taxon>
        <taxon>Termitoidae</taxon>
        <taxon>Kalotermitidae</taxon>
        <taxon>Cryptotermitinae</taxon>
        <taxon>Cryptotermes</taxon>
    </lineage>
</organism>
<accession>A0A2J7RH27</accession>
<dbReference type="AlphaFoldDB" id="A0A2J7RH27"/>
<reference evidence="1 2" key="1">
    <citation type="submission" date="2017-12" db="EMBL/GenBank/DDBJ databases">
        <title>Hemimetabolous genomes reveal molecular basis of termite eusociality.</title>
        <authorList>
            <person name="Harrison M.C."/>
            <person name="Jongepier E."/>
            <person name="Robertson H.M."/>
            <person name="Arning N."/>
            <person name="Bitard-Feildel T."/>
            <person name="Chao H."/>
            <person name="Childers C.P."/>
            <person name="Dinh H."/>
            <person name="Doddapaneni H."/>
            <person name="Dugan S."/>
            <person name="Gowin J."/>
            <person name="Greiner C."/>
            <person name="Han Y."/>
            <person name="Hu H."/>
            <person name="Hughes D.S.T."/>
            <person name="Huylmans A.-K."/>
            <person name="Kemena C."/>
            <person name="Kremer L.P.M."/>
            <person name="Lee S.L."/>
            <person name="Lopez-Ezquerra A."/>
            <person name="Mallet L."/>
            <person name="Monroy-Kuhn J.M."/>
            <person name="Moser A."/>
            <person name="Murali S.C."/>
            <person name="Muzny D.M."/>
            <person name="Otani S."/>
            <person name="Piulachs M.-D."/>
            <person name="Poelchau M."/>
            <person name="Qu J."/>
            <person name="Schaub F."/>
            <person name="Wada-Katsumata A."/>
            <person name="Worley K.C."/>
            <person name="Xie Q."/>
            <person name="Ylla G."/>
            <person name="Poulsen M."/>
            <person name="Gibbs R.A."/>
            <person name="Schal C."/>
            <person name="Richards S."/>
            <person name="Belles X."/>
            <person name="Korb J."/>
            <person name="Bornberg-Bauer E."/>
        </authorList>
    </citation>
    <scope>NUCLEOTIDE SEQUENCE [LARGE SCALE GENOMIC DNA]</scope>
    <source>
        <tissue evidence="1">Whole body</tissue>
    </source>
</reference>
<dbReference type="PANTHER" id="PTHR14520">
    <property type="entry name" value="MITOCHONDRIAL RIBOSOMAL PROTEIN 63"/>
    <property type="match status" value="1"/>
</dbReference>
<dbReference type="GO" id="GO:0005761">
    <property type="term" value="C:mitochondrial ribosome"/>
    <property type="evidence" value="ECO:0007669"/>
    <property type="project" value="InterPro"/>
</dbReference>
<dbReference type="PANTHER" id="PTHR14520:SF4">
    <property type="entry name" value="LARGE RIBOSOMAL SUBUNIT PROTEIN ML63"/>
    <property type="match status" value="1"/>
</dbReference>
<dbReference type="EMBL" id="NEVH01003747">
    <property type="protein sequence ID" value="PNF40146.1"/>
    <property type="molecule type" value="Genomic_DNA"/>
</dbReference>
<gene>
    <name evidence="1" type="ORF">B7P43_G09770</name>
</gene>
<dbReference type="InParanoid" id="A0A2J7RH27"/>
<dbReference type="FunCoup" id="A0A2J7RH27">
    <property type="interactions" value="118"/>
</dbReference>
<dbReference type="Proteomes" id="UP000235965">
    <property type="component" value="Unassembled WGS sequence"/>
</dbReference>
<dbReference type="GO" id="GO:0003735">
    <property type="term" value="F:structural constituent of ribosome"/>
    <property type="evidence" value="ECO:0007669"/>
    <property type="project" value="TreeGrafter"/>
</dbReference>
<comment type="caution">
    <text evidence="1">The sequence shown here is derived from an EMBL/GenBank/DDBJ whole genome shotgun (WGS) entry which is preliminary data.</text>
</comment>
<sequence length="120" mass="13740">MRLTLCLLKKRPLGYLFRGKYRLVKEVTAKDRNNLINDYAREEENMFYLRHPYLTYEQSQGHAQALKKKEKWLDNFRKAIASGCRSDLRSCFPVDTNSANLAATGSLPIVATAATRSPTI</sequence>
<dbReference type="GO" id="GO:0032543">
    <property type="term" value="P:mitochondrial translation"/>
    <property type="evidence" value="ECO:0007669"/>
    <property type="project" value="TreeGrafter"/>
</dbReference>
<evidence type="ECO:0000313" key="2">
    <source>
        <dbReference type="Proteomes" id="UP000235965"/>
    </source>
</evidence>